<dbReference type="Proteomes" id="UP000233565">
    <property type="component" value="Unassembled WGS sequence"/>
</dbReference>
<sequence length="190" mass="21222">MGAMDDAERLEPTAVEQWSAWLGEHHTQTTGVWLVSARRAAHRAFSYEDAVMEALRVGWVDSTVMPVDEDRSMQWFAPRRPGSMWTRINKGRIARLEEAGLMEPAGAAAVATAKETGMWTLMDDVEDCVVPDDLAAAFERHPGSREHWESWSASAQKLMLSWIVLAKRPETRAARIETTAEKAATGEKAR</sequence>
<dbReference type="EMBL" id="PJBV01000010">
    <property type="protein sequence ID" value="PKH44300.1"/>
    <property type="molecule type" value="Genomic_DNA"/>
</dbReference>
<dbReference type="OrthoDB" id="9796999at2"/>
<reference evidence="1 4" key="2">
    <citation type="submission" date="2017-12" db="EMBL/GenBank/DDBJ databases">
        <title>Pharmacopeia of the Arctic Ocean.</title>
        <authorList>
            <person name="Collins E."/>
            <person name="Ducluzeau A.-L."/>
        </authorList>
    </citation>
    <scope>NUCLEOTIDE SEQUENCE [LARGE SCALE GENOMIC DNA]</scope>
    <source>
        <strain evidence="1 4">DSM 23325</strain>
    </source>
</reference>
<dbReference type="RefSeq" id="WP_091196422.1">
    <property type="nucleotide sequence ID" value="NZ_FOKC01000002.1"/>
</dbReference>
<dbReference type="AlphaFoldDB" id="A0A1I0XE04"/>
<evidence type="ECO:0000313" key="1">
    <source>
        <dbReference type="EMBL" id="PKH44300.1"/>
    </source>
</evidence>
<keyword evidence="4" id="KW-1185">Reference proteome</keyword>
<name>A0A1I0XE04_9ACTN</name>
<dbReference type="STRING" id="748909.SAMN05192575_102346"/>
<evidence type="ECO:0000313" key="3">
    <source>
        <dbReference type="Proteomes" id="UP000199113"/>
    </source>
</evidence>
<reference evidence="2" key="1">
    <citation type="submission" date="2016-10" db="EMBL/GenBank/DDBJ databases">
        <authorList>
            <person name="de Groot N.N."/>
        </authorList>
    </citation>
    <scope>NUCLEOTIDE SEQUENCE [LARGE SCALE GENOMIC DNA]</scope>
    <source>
        <strain evidence="2">CGMCC 1.10697</strain>
    </source>
</reference>
<dbReference type="Pfam" id="PF13376">
    <property type="entry name" value="OmdA"/>
    <property type="match status" value="1"/>
</dbReference>
<gene>
    <name evidence="1" type="ORF">CXG46_01745</name>
    <name evidence="2" type="ORF">SAMN05192575_102346</name>
</gene>
<dbReference type="EMBL" id="FOKC01000002">
    <property type="protein sequence ID" value="SFA99299.1"/>
    <property type="molecule type" value="Genomic_DNA"/>
</dbReference>
<proteinExistence type="predicted"/>
<dbReference type="Proteomes" id="UP000199113">
    <property type="component" value="Unassembled WGS sequence"/>
</dbReference>
<organism evidence="2 3">
    <name type="scientific">Nocardioides alpinus</name>
    <dbReference type="NCBI Taxonomy" id="748909"/>
    <lineage>
        <taxon>Bacteria</taxon>
        <taxon>Bacillati</taxon>
        <taxon>Actinomycetota</taxon>
        <taxon>Actinomycetes</taxon>
        <taxon>Propionibacteriales</taxon>
        <taxon>Nocardioidaceae</taxon>
        <taxon>Nocardioides</taxon>
    </lineage>
</organism>
<accession>A0A1I0XE04</accession>
<protein>
    <submittedName>
        <fullName evidence="2">Uncharacterized conserved protein YdeI, YjbR/CyaY-like superfamily, DUF1801 family</fullName>
    </submittedName>
</protein>
<evidence type="ECO:0000313" key="2">
    <source>
        <dbReference type="EMBL" id="SFA99299.1"/>
    </source>
</evidence>
<evidence type="ECO:0000313" key="4">
    <source>
        <dbReference type="Proteomes" id="UP000233565"/>
    </source>
</evidence>